<dbReference type="InterPro" id="IPR050109">
    <property type="entry name" value="HTH-type_TetR-like_transc_reg"/>
</dbReference>
<protein>
    <submittedName>
        <fullName evidence="7">TetR family transcriptional regulator</fullName>
    </submittedName>
</protein>
<evidence type="ECO:0000259" key="6">
    <source>
        <dbReference type="PROSITE" id="PS50977"/>
    </source>
</evidence>
<dbReference type="Pfam" id="PF00440">
    <property type="entry name" value="TetR_N"/>
    <property type="match status" value="1"/>
</dbReference>
<dbReference type="PROSITE" id="PS50977">
    <property type="entry name" value="HTH_TETR_2"/>
    <property type="match status" value="1"/>
</dbReference>
<dbReference type="PRINTS" id="PR00455">
    <property type="entry name" value="HTHTETR"/>
</dbReference>
<dbReference type="PANTHER" id="PTHR30055">
    <property type="entry name" value="HTH-TYPE TRANSCRIPTIONAL REGULATOR RUTR"/>
    <property type="match status" value="1"/>
</dbReference>
<sequence>MRWEPGTPERLQAAALDLFESRGFDETTAADIAAAVGVTERTFFRHFVDKREVLFGGREFFEGAFLRGVADAPADAGALDIMTLAIEGAAEFFPDERREHSRKRQRIIVRHPALQERELLKMAGLSKTLAAALRDRGIADPQATLAAHSGTTVFSVSFQTWVGEGETRGFLEIEGDVLRELTSMAASGPRRPWEGYTTDPSPRSPG</sequence>
<dbReference type="PROSITE" id="PS01081">
    <property type="entry name" value="HTH_TETR_1"/>
    <property type="match status" value="1"/>
</dbReference>
<dbReference type="PANTHER" id="PTHR30055:SF238">
    <property type="entry name" value="MYCOFACTOCIN BIOSYNTHESIS TRANSCRIPTIONAL REGULATOR MFTR-RELATED"/>
    <property type="match status" value="1"/>
</dbReference>
<feature type="domain" description="HTH tetR-type" evidence="6">
    <location>
        <begin position="5"/>
        <end position="65"/>
    </location>
</feature>
<evidence type="ECO:0000313" key="7">
    <source>
        <dbReference type="EMBL" id="GAA4265287.1"/>
    </source>
</evidence>
<evidence type="ECO:0000256" key="2">
    <source>
        <dbReference type="ARBA" id="ARBA00023125"/>
    </source>
</evidence>
<feature type="DNA-binding region" description="H-T-H motif" evidence="4">
    <location>
        <begin position="28"/>
        <end position="47"/>
    </location>
</feature>
<dbReference type="Proteomes" id="UP001501594">
    <property type="component" value="Unassembled WGS sequence"/>
</dbReference>
<evidence type="ECO:0000256" key="5">
    <source>
        <dbReference type="SAM" id="MobiDB-lite"/>
    </source>
</evidence>
<organism evidence="7 8">
    <name type="scientific">Frondihabitans peucedani</name>
    <dbReference type="NCBI Taxonomy" id="598626"/>
    <lineage>
        <taxon>Bacteria</taxon>
        <taxon>Bacillati</taxon>
        <taxon>Actinomycetota</taxon>
        <taxon>Actinomycetes</taxon>
        <taxon>Micrococcales</taxon>
        <taxon>Microbacteriaceae</taxon>
        <taxon>Frondihabitans</taxon>
    </lineage>
</organism>
<keyword evidence="2 4" id="KW-0238">DNA-binding</keyword>
<dbReference type="SUPFAM" id="SSF46689">
    <property type="entry name" value="Homeodomain-like"/>
    <property type="match status" value="1"/>
</dbReference>
<dbReference type="Gene3D" id="1.10.357.10">
    <property type="entry name" value="Tetracycline Repressor, domain 2"/>
    <property type="match status" value="1"/>
</dbReference>
<reference evidence="8" key="1">
    <citation type="journal article" date="2019" name="Int. J. Syst. Evol. Microbiol.">
        <title>The Global Catalogue of Microorganisms (GCM) 10K type strain sequencing project: providing services to taxonomists for standard genome sequencing and annotation.</title>
        <authorList>
            <consortium name="The Broad Institute Genomics Platform"/>
            <consortium name="The Broad Institute Genome Sequencing Center for Infectious Disease"/>
            <person name="Wu L."/>
            <person name="Ma J."/>
        </authorList>
    </citation>
    <scope>NUCLEOTIDE SEQUENCE [LARGE SCALE GENOMIC DNA]</scope>
    <source>
        <strain evidence="8">JCM 17442</strain>
    </source>
</reference>
<dbReference type="InterPro" id="IPR009057">
    <property type="entry name" value="Homeodomain-like_sf"/>
</dbReference>
<comment type="caution">
    <text evidence="7">The sequence shown here is derived from an EMBL/GenBank/DDBJ whole genome shotgun (WGS) entry which is preliminary data.</text>
</comment>
<dbReference type="InterPro" id="IPR001647">
    <property type="entry name" value="HTH_TetR"/>
</dbReference>
<accession>A0ABP8DZC2</accession>
<keyword evidence="3" id="KW-0804">Transcription</keyword>
<evidence type="ECO:0000256" key="4">
    <source>
        <dbReference type="PROSITE-ProRule" id="PRU00335"/>
    </source>
</evidence>
<dbReference type="RefSeq" id="WP_344793827.1">
    <property type="nucleotide sequence ID" value="NZ_BAABAU010000001.1"/>
</dbReference>
<dbReference type="InterPro" id="IPR023772">
    <property type="entry name" value="DNA-bd_HTH_TetR-type_CS"/>
</dbReference>
<name>A0ABP8DZC2_9MICO</name>
<dbReference type="Pfam" id="PF17754">
    <property type="entry name" value="TetR_C_14"/>
    <property type="match status" value="1"/>
</dbReference>
<dbReference type="InterPro" id="IPR041347">
    <property type="entry name" value="MftR_C"/>
</dbReference>
<evidence type="ECO:0000256" key="1">
    <source>
        <dbReference type="ARBA" id="ARBA00023015"/>
    </source>
</evidence>
<evidence type="ECO:0000313" key="8">
    <source>
        <dbReference type="Proteomes" id="UP001501594"/>
    </source>
</evidence>
<gene>
    <name evidence="7" type="ORF">GCM10022256_08990</name>
</gene>
<proteinExistence type="predicted"/>
<evidence type="ECO:0000256" key="3">
    <source>
        <dbReference type="ARBA" id="ARBA00023163"/>
    </source>
</evidence>
<keyword evidence="1" id="KW-0805">Transcription regulation</keyword>
<feature type="region of interest" description="Disordered" evidence="5">
    <location>
        <begin position="184"/>
        <end position="206"/>
    </location>
</feature>
<dbReference type="EMBL" id="BAABAU010000001">
    <property type="protein sequence ID" value="GAA4265287.1"/>
    <property type="molecule type" value="Genomic_DNA"/>
</dbReference>
<keyword evidence="8" id="KW-1185">Reference proteome</keyword>